<proteinExistence type="predicted"/>
<evidence type="ECO:0000256" key="1">
    <source>
        <dbReference type="SAM" id="Phobius"/>
    </source>
</evidence>
<feature type="transmembrane region" description="Helical" evidence="1">
    <location>
        <begin position="353"/>
        <end position="379"/>
    </location>
</feature>
<keyword evidence="1" id="KW-1133">Transmembrane helix</keyword>
<dbReference type="Proteomes" id="UP001324993">
    <property type="component" value="Chromosome"/>
</dbReference>
<name>A0ABZ0RFI7_9BACT</name>
<keyword evidence="1" id="KW-0472">Membrane</keyword>
<dbReference type="EMBL" id="CP138858">
    <property type="protein sequence ID" value="WPJ94171.1"/>
    <property type="molecule type" value="Genomic_DNA"/>
</dbReference>
<evidence type="ECO:0000313" key="3">
    <source>
        <dbReference type="Proteomes" id="UP001324993"/>
    </source>
</evidence>
<evidence type="ECO:0000313" key="2">
    <source>
        <dbReference type="EMBL" id="WPJ94171.1"/>
    </source>
</evidence>
<sequence length="383" mass="42213">MNIGLLSRFDVIPWRRIVCAGMLALLSVALVCLLSADAMKWGVRYLGYYFVFVIVAASGYYAFRAWRQSGVIVQFAKKDLICGGLSVLVGAWVIFVHATLDYKIAMDDYLLAATAKSLHETREVSMVTLGNYWGDAFVSEAVEVDKRPWFYPFVVSVLYDVFGYSERIPFLLNAFTGVAFLCLVYVFGHWMGGRSAGVLSVLLWASLPLLSQNATGAGMEMLNLFMLQLLCVVSVVYLRAPGAALEALVSLTAVLLVYTRYESGLFVFPAAIVILLGWWRSGRIYMSWGVVLSSVALIAVALQTRMYSLNDAAWELMDGAVEPFAWGHLIANIPHALNFFLSCDMSLANSPLLGLLAVPAVLAFVFLLGQSLRFIGVAIRLAW</sequence>
<accession>A0ABZ0RFI7</accession>
<reference evidence="2 3" key="1">
    <citation type="submission" date="2023-11" db="EMBL/GenBank/DDBJ databases">
        <title>Coraliomargarita sp. nov., isolated from marine algae.</title>
        <authorList>
            <person name="Lee J.K."/>
            <person name="Baek J.H."/>
            <person name="Kim J.M."/>
            <person name="Choi D.G."/>
            <person name="Jeon C.O."/>
        </authorList>
    </citation>
    <scope>NUCLEOTIDE SEQUENCE [LARGE SCALE GENOMIC DNA]</scope>
    <source>
        <strain evidence="2 3">J2-16</strain>
    </source>
</reference>
<feature type="transmembrane region" description="Helical" evidence="1">
    <location>
        <begin position="170"/>
        <end position="187"/>
    </location>
</feature>
<dbReference type="GO" id="GO:0016757">
    <property type="term" value="F:glycosyltransferase activity"/>
    <property type="evidence" value="ECO:0007669"/>
    <property type="project" value="UniProtKB-KW"/>
</dbReference>
<dbReference type="EC" id="2.4.-.-" evidence="2"/>
<organism evidence="2 3">
    <name type="scientific">Coraliomargarita algicola</name>
    <dbReference type="NCBI Taxonomy" id="3092156"/>
    <lineage>
        <taxon>Bacteria</taxon>
        <taxon>Pseudomonadati</taxon>
        <taxon>Verrucomicrobiota</taxon>
        <taxon>Opitutia</taxon>
        <taxon>Puniceicoccales</taxon>
        <taxon>Coraliomargaritaceae</taxon>
        <taxon>Coraliomargarita</taxon>
    </lineage>
</organism>
<gene>
    <name evidence="2" type="ORF">SH580_12080</name>
</gene>
<keyword evidence="1" id="KW-0812">Transmembrane</keyword>
<feature type="transmembrane region" description="Helical" evidence="1">
    <location>
        <begin position="260"/>
        <end position="278"/>
    </location>
</feature>
<feature type="transmembrane region" description="Helical" evidence="1">
    <location>
        <begin position="48"/>
        <end position="67"/>
    </location>
</feature>
<feature type="transmembrane region" description="Helical" evidence="1">
    <location>
        <begin position="285"/>
        <end position="304"/>
    </location>
</feature>
<keyword evidence="3" id="KW-1185">Reference proteome</keyword>
<protein>
    <submittedName>
        <fullName evidence="2">Glycosyltransferase family 39 protein</fullName>
        <ecNumber evidence="2">2.4.-.-</ecNumber>
    </submittedName>
</protein>
<keyword evidence="2" id="KW-0328">Glycosyltransferase</keyword>
<feature type="transmembrane region" description="Helical" evidence="1">
    <location>
        <begin position="222"/>
        <end position="240"/>
    </location>
</feature>
<feature type="transmembrane region" description="Helical" evidence="1">
    <location>
        <begin position="79"/>
        <end position="100"/>
    </location>
</feature>
<keyword evidence="2" id="KW-0808">Transferase</keyword>
<dbReference type="RefSeq" id="WP_319831116.1">
    <property type="nucleotide sequence ID" value="NZ_CP138858.1"/>
</dbReference>